<dbReference type="Gene3D" id="3.40.50.150">
    <property type="entry name" value="Vaccinia Virus protein VP39"/>
    <property type="match status" value="1"/>
</dbReference>
<evidence type="ECO:0000313" key="3">
    <source>
        <dbReference type="Proteomes" id="UP000238375"/>
    </source>
</evidence>
<dbReference type="GO" id="GO:0032259">
    <property type="term" value="P:methylation"/>
    <property type="evidence" value="ECO:0007669"/>
    <property type="project" value="InterPro"/>
</dbReference>
<dbReference type="Proteomes" id="UP000238375">
    <property type="component" value="Unassembled WGS sequence"/>
</dbReference>
<comment type="caution">
    <text evidence="2">The sequence shown here is derived from an EMBL/GenBank/DDBJ whole genome shotgun (WGS) entry which is preliminary data.</text>
</comment>
<organism evidence="2 3">
    <name type="scientific">Spirosoma oryzae</name>
    <dbReference type="NCBI Taxonomy" id="1469603"/>
    <lineage>
        <taxon>Bacteria</taxon>
        <taxon>Pseudomonadati</taxon>
        <taxon>Bacteroidota</taxon>
        <taxon>Cytophagia</taxon>
        <taxon>Cytophagales</taxon>
        <taxon>Cytophagaceae</taxon>
        <taxon>Spirosoma</taxon>
    </lineage>
</organism>
<evidence type="ECO:0000259" key="1">
    <source>
        <dbReference type="Pfam" id="PF13708"/>
    </source>
</evidence>
<reference evidence="2 3" key="1">
    <citation type="submission" date="2018-03" db="EMBL/GenBank/DDBJ databases">
        <title>Genomic Encyclopedia of Archaeal and Bacterial Type Strains, Phase II (KMG-II): from individual species to whole genera.</title>
        <authorList>
            <person name="Goeker M."/>
        </authorList>
    </citation>
    <scope>NUCLEOTIDE SEQUENCE [LARGE SCALE GENOMIC DNA]</scope>
    <source>
        <strain evidence="2 3">DSM 28354</strain>
    </source>
</reference>
<dbReference type="InterPro" id="IPR002052">
    <property type="entry name" value="DNA_methylase_N6_adenine_CS"/>
</dbReference>
<evidence type="ECO:0000313" key="2">
    <source>
        <dbReference type="EMBL" id="PRY35067.1"/>
    </source>
</evidence>
<dbReference type="GO" id="GO:0003676">
    <property type="term" value="F:nucleic acid binding"/>
    <property type="evidence" value="ECO:0007669"/>
    <property type="project" value="InterPro"/>
</dbReference>
<feature type="domain" description="DUF4942" evidence="1">
    <location>
        <begin position="268"/>
        <end position="459"/>
    </location>
</feature>
<proteinExistence type="predicted"/>
<dbReference type="SUPFAM" id="SSF53335">
    <property type="entry name" value="S-adenosyl-L-methionine-dependent methyltransferases"/>
    <property type="match status" value="1"/>
</dbReference>
<keyword evidence="3" id="KW-1185">Reference proteome</keyword>
<dbReference type="GO" id="GO:0008168">
    <property type="term" value="F:methyltransferase activity"/>
    <property type="evidence" value="ECO:0007669"/>
    <property type="project" value="InterPro"/>
</dbReference>
<dbReference type="OrthoDB" id="270332at2"/>
<dbReference type="PROSITE" id="PS00092">
    <property type="entry name" value="N6_MTASE"/>
    <property type="match status" value="1"/>
</dbReference>
<accession>A0A2T0SNT0</accession>
<dbReference type="Pfam" id="PF13708">
    <property type="entry name" value="DUF4942"/>
    <property type="match status" value="1"/>
</dbReference>
<dbReference type="EMBL" id="PVTE01000015">
    <property type="protein sequence ID" value="PRY35067.1"/>
    <property type="molecule type" value="Genomic_DNA"/>
</dbReference>
<dbReference type="AlphaFoldDB" id="A0A2T0SNT0"/>
<sequence length="466" mass="54038">MNAEYYPTPRPVIAKMLNGIDARSLKAKQILEPQAGEGALLDYLTGICGVSSRNVYAIEEDADLAYTLQGKDYKVIHNDFLTYSGDYLFDLILMNPPFSNGDEHLLKAWEVMQEGDIVCLLNAETIRNPYTSRRKYLAKVIDDFGSVEYLGDCFSQATRRTDVDVALVRLHKAEKDPRFDFSFSGNAERKFDFSEELISDQLAMNDLTGALLRQYEMTKSAYVGYIKARKELEFYSQGLIYSHNSVTKLADENYSPNLSASYNGFLNSFKSEAWSMILGKLNVGKFLTNSVMKDFEKYKKSQGAMDLTRENILSMVQILIMNRGSIMEKAVVDVFDIFTKYHKENRCHVEGWKTNDYWKVNKKIILPYYLDDIRWSTYYSTSHRCYQEFADIEKVMCYLTGRDYAQTPSIKDFISKVRIGDSGEHESTFFYFRCYKKGTLHLRFKDEKLWEEFNRQACKGKMWLPD</sequence>
<name>A0A2T0SNT0_9BACT</name>
<dbReference type="InterPro" id="IPR031339">
    <property type="entry name" value="DUF4942"/>
</dbReference>
<protein>
    <submittedName>
        <fullName evidence="2">Uncharacterized protein DUF4942</fullName>
    </submittedName>
</protein>
<dbReference type="RefSeq" id="WP_106139201.1">
    <property type="nucleotide sequence ID" value="NZ_PVTE01000015.1"/>
</dbReference>
<dbReference type="InterPro" id="IPR029063">
    <property type="entry name" value="SAM-dependent_MTases_sf"/>
</dbReference>
<gene>
    <name evidence="2" type="ORF">CLV58_115150</name>
</gene>